<evidence type="ECO:0000256" key="13">
    <source>
        <dbReference type="HAMAP-Rule" id="MF_03208"/>
    </source>
</evidence>
<protein>
    <recommendedName>
        <fullName evidence="13">Phosphatidylserine decarboxylase proenzyme, mitochondrial</fullName>
        <ecNumber evidence="13">4.1.1.65</ecNumber>
    </recommendedName>
    <component>
        <recommendedName>
            <fullName evidence="13">Phosphatidylserine decarboxylase beta chain</fullName>
        </recommendedName>
    </component>
    <component>
        <recommendedName>
            <fullName evidence="13">Phosphatidylserine decarboxylase alpha chain</fullName>
        </recommendedName>
    </component>
</protein>
<evidence type="ECO:0000256" key="3">
    <source>
        <dbReference type="ARBA" id="ARBA00022692"/>
    </source>
</evidence>
<dbReference type="AlphaFoldDB" id="A0A6M2DVU1"/>
<keyword evidence="3 13" id="KW-0812">Transmembrane</keyword>
<feature type="chain" id="PRO_5027186657" description="Phosphatidylserine decarboxylase beta chain" evidence="13">
    <location>
        <begin position="1"/>
        <end position="403"/>
    </location>
</feature>
<evidence type="ECO:0000256" key="11">
    <source>
        <dbReference type="ARBA" id="ARBA00023317"/>
    </source>
</evidence>
<evidence type="ECO:0000256" key="10">
    <source>
        <dbReference type="ARBA" id="ARBA00023264"/>
    </source>
</evidence>
<dbReference type="PANTHER" id="PTHR10067:SF6">
    <property type="entry name" value="PHOSPHATIDYLSERINE DECARBOXYLASE PROENZYME, MITOCHONDRIAL"/>
    <property type="match status" value="1"/>
</dbReference>
<comment type="PTM">
    <text evidence="13">Is synthesized initially as an inactive proenzyme. Formation of the active enzyme involves a self-maturation process in which the active site pyruvoyl group is generated from an internal serine residue via an autocatalytic post-translational modification. Two non-identical subunits are generated from the proenzyme in this reaction, and the pyruvate is formed at the N-terminus of the alpha chain, which is derived from the carboxyl end of the proenzyme. The autoendoproteolytic cleavage occurs by a canonical serine protease mechanism, in which the side chain hydroxyl group of the serine supplies its oxygen atom to form the C-terminus of the beta chain, while the remainder of the serine residue undergoes an oxidative deamination to produce ammonia and the pyruvoyl prosthetic group on the alpha chain. During this reaction, the Ser that is part of the protease active site of the proenzyme becomes the pyruvoyl prosthetic group, which constitutes an essential element of the active site of the mature decarboxylase.</text>
</comment>
<comment type="pathway">
    <text evidence="13">Phospholipid metabolism; phosphatidylethanolamine biosynthesis; phosphatidylethanolamine from CDP-diacylglycerol: step 2/2.</text>
</comment>
<name>A0A6M2DVU1_XENCH</name>
<feature type="chain" id="PRO_5027186656" description="Phosphatidylserine decarboxylase alpha chain" evidence="13">
    <location>
        <begin position="404"/>
        <end position="456"/>
    </location>
</feature>
<evidence type="ECO:0000256" key="9">
    <source>
        <dbReference type="ARBA" id="ARBA00023239"/>
    </source>
</evidence>
<feature type="modified residue" description="Pyruvic acid (Ser); by autocatalysis" evidence="13">
    <location>
        <position position="404"/>
    </location>
</feature>
<dbReference type="UniPathway" id="UPA00558">
    <property type="reaction ID" value="UER00616"/>
</dbReference>
<evidence type="ECO:0000256" key="6">
    <source>
        <dbReference type="ARBA" id="ARBA00023098"/>
    </source>
</evidence>
<evidence type="ECO:0000256" key="1">
    <source>
        <dbReference type="ARBA" id="ARBA00005189"/>
    </source>
</evidence>
<feature type="topological domain" description="Mitochondrial matrix" evidence="13">
    <location>
        <begin position="1"/>
        <end position="80"/>
    </location>
</feature>
<keyword evidence="4 13" id="KW-0210">Decarboxylase</keyword>
<keyword evidence="7 13" id="KW-0472">Membrane</keyword>
<dbReference type="EMBL" id="GIIL01005445">
    <property type="protein sequence ID" value="NOV49171.1"/>
    <property type="molecule type" value="Transcribed_RNA"/>
</dbReference>
<dbReference type="GO" id="GO:0006646">
    <property type="term" value="P:phosphatidylethanolamine biosynthetic process"/>
    <property type="evidence" value="ECO:0007669"/>
    <property type="project" value="UniProtKB-UniRule"/>
</dbReference>
<dbReference type="NCBIfam" id="TIGR00163">
    <property type="entry name" value="PS_decarb"/>
    <property type="match status" value="1"/>
</dbReference>
<evidence type="ECO:0000256" key="2">
    <source>
        <dbReference type="ARBA" id="ARBA00022516"/>
    </source>
</evidence>
<comment type="cofactor">
    <cofactor evidence="13">
        <name>pyruvate</name>
        <dbReference type="ChEBI" id="CHEBI:15361"/>
    </cofactor>
    <text evidence="13">Binds 1 pyruvoyl group covalently per subunit.</text>
</comment>
<comment type="subcellular location">
    <molecule>Phosphatidylserine decarboxylase beta chain</molecule>
    <subcellularLocation>
        <location evidence="13">Mitochondrion inner membrane</location>
        <topology evidence="13">Single-pass membrane protein</topology>
        <orientation evidence="13">Intermembrane side</orientation>
    </subcellularLocation>
</comment>
<keyword evidence="11 13" id="KW-0670">Pyruvate</keyword>
<feature type="site" description="Cleavage (non-hydrolytic); by autocatalysis" evidence="13">
    <location>
        <begin position="403"/>
        <end position="404"/>
    </location>
</feature>
<dbReference type="Pfam" id="PF02666">
    <property type="entry name" value="PS_Dcarbxylase"/>
    <property type="match status" value="1"/>
</dbReference>
<evidence type="ECO:0000256" key="7">
    <source>
        <dbReference type="ARBA" id="ARBA00023136"/>
    </source>
</evidence>
<comment type="catalytic activity">
    <reaction evidence="13">
        <text>a 1,2-diacyl-sn-glycero-3-phospho-L-serine + H(+) = a 1,2-diacyl-sn-glycero-3-phosphoethanolamine + CO2</text>
        <dbReference type="Rhea" id="RHEA:20828"/>
        <dbReference type="ChEBI" id="CHEBI:15378"/>
        <dbReference type="ChEBI" id="CHEBI:16526"/>
        <dbReference type="ChEBI" id="CHEBI:57262"/>
        <dbReference type="ChEBI" id="CHEBI:64612"/>
        <dbReference type="EC" id="4.1.1.65"/>
    </reaction>
</comment>
<dbReference type="HAMAP" id="MF_03208">
    <property type="entry name" value="PS_decarb_PSD_B_type1_euk"/>
    <property type="match status" value="1"/>
</dbReference>
<dbReference type="GO" id="GO:0004609">
    <property type="term" value="F:phosphatidylserine decarboxylase activity"/>
    <property type="evidence" value="ECO:0007669"/>
    <property type="project" value="UniProtKB-UniRule"/>
</dbReference>
<comment type="function">
    <text evidence="12">Catalyzes the formation of phosphatidylethanolamine (PtdEtn) from phosphatidylserine (PtdSer). Plays a central role in phospholipid metabolism and in the interorganelle trafficking of phosphatidylserine. May be involved in lipid droplet biogenesis at the endoplasmic reticulum membrane.</text>
</comment>
<dbReference type="InterPro" id="IPR003817">
    <property type="entry name" value="PS_Dcarbxylase"/>
</dbReference>
<feature type="active site" description="Schiff-base intermediate with substrate; via pyruvic acid; for decarboxylase activity" evidence="13">
    <location>
        <position position="404"/>
    </location>
</feature>
<comment type="similarity">
    <text evidence="13">Belongs to the phosphatidylserine decarboxylase family. PSD-B subfamily. Eukaryotic type I sub-subfamily.</text>
</comment>
<comment type="subcellular location">
    <molecule>Phosphatidylserine decarboxylase alpha chain</molecule>
    <subcellularLocation>
        <location evidence="13">Mitochondrion inner membrane</location>
        <topology evidence="13">Peripheral membrane protein</topology>
        <orientation evidence="13">Intermembrane side</orientation>
    </subcellularLocation>
    <text evidence="13">Anchored to the mitochondrial inner membrane through its interaction with the integral membrane beta chain.</text>
</comment>
<dbReference type="PANTHER" id="PTHR10067">
    <property type="entry name" value="PHOSPHATIDYLSERINE DECARBOXYLASE"/>
    <property type="match status" value="1"/>
</dbReference>
<keyword evidence="5 13" id="KW-1133">Transmembrane helix</keyword>
<dbReference type="EC" id="4.1.1.65" evidence="13"/>
<comment type="subunit">
    <text evidence="13">Heterodimer of a large membrane-associated beta subunit and a small pyruvoyl-containing alpha subunit.</text>
</comment>
<dbReference type="GO" id="GO:0016540">
    <property type="term" value="P:protein autoprocessing"/>
    <property type="evidence" value="ECO:0007669"/>
    <property type="project" value="UniProtKB-UniRule"/>
</dbReference>
<feature type="active site" description="Charge relay system; for autoendoproteolytic cleavage activity" evidence="13">
    <location>
        <position position="192"/>
    </location>
</feature>
<keyword evidence="9 13" id="KW-0456">Lyase</keyword>
<sequence>MVLYIIPKTRFVKNVTSFKALKKYAWNEINQSSCAQKHCLNNGRVHHFGTNSTTASGNQSGGTLTKAAGGWVTWRGVLTRWTPLGICLIVAMQLRSRRKDGKIASDFEIQCYASLPLRMFSRCFGWLAECRVPTPLRPVVYGFYASAFGVNMQEALITDFKQYRSLSAFFSRPLKPDARIIDVNSALVSPCDGTVLHCGIADGPYVEQVKGVSYKLECFLGPPSWCQQEDFKLEESDLNKFSSTKIDNTFHRTVMHSRDGSSSLYQCVIYLAPGDYHRFHSPAVWNPVFRRHVPGELLSVNPKIANWVPGLFCLNERVHYVGTWKHGFFSFTAVGATNVGSVKVYADETLSTNRWRGWKSTIPTLKNRPKVNEPPARDFCHECDIKSEVRFGKGELIGHFNMGSTIVLVFEAPSNFKFSLKPGDRVKMGQRLGSLGQYVEQLTEQNVSGDKDEHCI</sequence>
<evidence type="ECO:0000256" key="8">
    <source>
        <dbReference type="ARBA" id="ARBA00023209"/>
    </source>
</evidence>
<keyword evidence="2 13" id="KW-0444">Lipid biosynthesis</keyword>
<evidence type="ECO:0000313" key="14">
    <source>
        <dbReference type="EMBL" id="NOV49171.1"/>
    </source>
</evidence>
<keyword evidence="10 13" id="KW-1208">Phospholipid metabolism</keyword>
<keyword evidence="6 13" id="KW-0443">Lipid metabolism</keyword>
<feature type="active site" description="Charge relay system; for autoendoproteolytic cleavage activity" evidence="13">
    <location>
        <position position="280"/>
    </location>
</feature>
<keyword evidence="13" id="KW-0496">Mitochondrion</keyword>
<organism evidence="14">
    <name type="scientific">Xenopsylla cheopis</name>
    <name type="common">Oriental rat flea</name>
    <name type="synonym">Pulex cheopis</name>
    <dbReference type="NCBI Taxonomy" id="163159"/>
    <lineage>
        <taxon>Eukaryota</taxon>
        <taxon>Metazoa</taxon>
        <taxon>Ecdysozoa</taxon>
        <taxon>Arthropoda</taxon>
        <taxon>Hexapoda</taxon>
        <taxon>Insecta</taxon>
        <taxon>Pterygota</taxon>
        <taxon>Neoptera</taxon>
        <taxon>Endopterygota</taxon>
        <taxon>Siphonaptera</taxon>
        <taxon>Pulicidae</taxon>
        <taxon>Xenopsyllinae</taxon>
        <taxon>Xenopsylla</taxon>
    </lineage>
</organism>
<keyword evidence="13" id="KW-0999">Mitochondrion inner membrane</keyword>
<feature type="topological domain" description="Mitochondrial intermembrane" evidence="13">
    <location>
        <begin position="100"/>
        <end position="456"/>
    </location>
</feature>
<proteinExistence type="inferred from homology"/>
<accession>A0A6M2DVU1</accession>
<feature type="active site" description="Charge relay system; for autoendoproteolytic cleavage activity" evidence="13">
    <location>
        <position position="404"/>
    </location>
</feature>
<dbReference type="InterPro" id="IPR033177">
    <property type="entry name" value="PSD-B"/>
</dbReference>
<keyword evidence="13" id="KW-0865">Zymogen</keyword>
<evidence type="ECO:0000256" key="12">
    <source>
        <dbReference type="ARBA" id="ARBA00045136"/>
    </source>
</evidence>
<evidence type="ECO:0000256" key="4">
    <source>
        <dbReference type="ARBA" id="ARBA00022793"/>
    </source>
</evidence>
<comment type="pathway">
    <text evidence="1">Lipid metabolism.</text>
</comment>
<dbReference type="InterPro" id="IPR033661">
    <property type="entry name" value="PSD_type1_euk"/>
</dbReference>
<evidence type="ECO:0000256" key="5">
    <source>
        <dbReference type="ARBA" id="ARBA00022989"/>
    </source>
</evidence>
<keyword evidence="8 13" id="KW-0594">Phospholipid biosynthesis</keyword>
<reference evidence="14" key="1">
    <citation type="submission" date="2020-03" db="EMBL/GenBank/DDBJ databases">
        <title>Transcriptomic Profiling of the Digestive Tract of the Rat Flea, Xenopsylla cheopis, Following Blood Feeding and Infection with Yersinia pestis.</title>
        <authorList>
            <person name="Bland D.M."/>
            <person name="Martens C.A."/>
            <person name="Virtaneva K."/>
            <person name="Kanakabandi K."/>
            <person name="Long D."/>
            <person name="Rosenke R."/>
            <person name="Saturday G.A."/>
            <person name="Hoyt F.H."/>
            <person name="Bruno D.P."/>
            <person name="Ribeiro J.M.C."/>
            <person name="Hinnebusch J."/>
        </authorList>
    </citation>
    <scope>NUCLEOTIDE SEQUENCE</scope>
</reference>
<dbReference type="GO" id="GO:0005743">
    <property type="term" value="C:mitochondrial inner membrane"/>
    <property type="evidence" value="ECO:0007669"/>
    <property type="project" value="UniProtKB-SubCell"/>
</dbReference>